<reference evidence="1" key="1">
    <citation type="journal article" date="2023" name="bioRxiv">
        <title>Improved chromosome-level genome assembly for marigold (Tagetes erecta).</title>
        <authorList>
            <person name="Jiang F."/>
            <person name="Yuan L."/>
            <person name="Wang S."/>
            <person name="Wang H."/>
            <person name="Xu D."/>
            <person name="Wang A."/>
            <person name="Fan W."/>
        </authorList>
    </citation>
    <scope>NUCLEOTIDE SEQUENCE</scope>
    <source>
        <strain evidence="1">WSJ</strain>
        <tissue evidence="1">Leaf</tissue>
    </source>
</reference>
<dbReference type="Proteomes" id="UP001229421">
    <property type="component" value="Unassembled WGS sequence"/>
</dbReference>
<keyword evidence="2" id="KW-1185">Reference proteome</keyword>
<comment type="caution">
    <text evidence="1">The sequence shown here is derived from an EMBL/GenBank/DDBJ whole genome shotgun (WGS) entry which is preliminary data.</text>
</comment>
<accession>A0AAD8KYW1</accession>
<protein>
    <recommendedName>
        <fullName evidence="3">Reverse transcriptase</fullName>
    </recommendedName>
</protein>
<name>A0AAD8KYW1_TARER</name>
<sequence>MTTAIVKKTNSLLPADCRGLVHLFFCRCGLQAADIFLQKKQKAPKAFASTLYDAQIPKYVEQALGSKNWKDAMETKMKALMKSETWEICVLPPNKKSLGCRWLFSIKPKPDGTIERYKAQLVAKGYSQT</sequence>
<dbReference type="AlphaFoldDB" id="A0AAD8KYW1"/>
<dbReference type="EMBL" id="JAUHHV010000002">
    <property type="protein sequence ID" value="KAK1432284.1"/>
    <property type="molecule type" value="Genomic_DNA"/>
</dbReference>
<organism evidence="1 2">
    <name type="scientific">Tagetes erecta</name>
    <name type="common">African marigold</name>
    <dbReference type="NCBI Taxonomy" id="13708"/>
    <lineage>
        <taxon>Eukaryota</taxon>
        <taxon>Viridiplantae</taxon>
        <taxon>Streptophyta</taxon>
        <taxon>Embryophyta</taxon>
        <taxon>Tracheophyta</taxon>
        <taxon>Spermatophyta</taxon>
        <taxon>Magnoliopsida</taxon>
        <taxon>eudicotyledons</taxon>
        <taxon>Gunneridae</taxon>
        <taxon>Pentapetalae</taxon>
        <taxon>asterids</taxon>
        <taxon>campanulids</taxon>
        <taxon>Asterales</taxon>
        <taxon>Asteraceae</taxon>
        <taxon>Asteroideae</taxon>
        <taxon>Heliantheae alliance</taxon>
        <taxon>Tageteae</taxon>
        <taxon>Tagetes</taxon>
    </lineage>
</organism>
<gene>
    <name evidence="1" type="ORF">QVD17_09179</name>
</gene>
<evidence type="ECO:0008006" key="3">
    <source>
        <dbReference type="Google" id="ProtNLM"/>
    </source>
</evidence>
<evidence type="ECO:0000313" key="1">
    <source>
        <dbReference type="EMBL" id="KAK1432284.1"/>
    </source>
</evidence>
<evidence type="ECO:0000313" key="2">
    <source>
        <dbReference type="Proteomes" id="UP001229421"/>
    </source>
</evidence>
<proteinExistence type="predicted"/>